<evidence type="ECO:0000259" key="4">
    <source>
        <dbReference type="Pfam" id="PF02826"/>
    </source>
</evidence>
<dbReference type="GO" id="GO:0003714">
    <property type="term" value="F:transcription corepressor activity"/>
    <property type="evidence" value="ECO:0007669"/>
    <property type="project" value="InterPro"/>
</dbReference>
<dbReference type="InterPro" id="IPR050857">
    <property type="entry name" value="D-2-hydroxyacid_DH"/>
</dbReference>
<dbReference type="InterPro" id="IPR036291">
    <property type="entry name" value="NAD(P)-bd_dom_sf"/>
</dbReference>
<gene>
    <name evidence="5" type="ORF">METZ01_LOCUS280123</name>
</gene>
<reference evidence="5" key="1">
    <citation type="submission" date="2018-05" db="EMBL/GenBank/DDBJ databases">
        <authorList>
            <person name="Lanie J.A."/>
            <person name="Ng W.-L."/>
            <person name="Kazmierczak K.M."/>
            <person name="Andrzejewski T.M."/>
            <person name="Davidsen T.M."/>
            <person name="Wayne K.J."/>
            <person name="Tettelin H."/>
            <person name="Glass J.I."/>
            <person name="Rusch D."/>
            <person name="Podicherti R."/>
            <person name="Tsui H.-C.T."/>
            <person name="Winkler M.E."/>
        </authorList>
    </citation>
    <scope>NUCLEOTIDE SEQUENCE</scope>
</reference>
<accession>A0A382KSJ6</accession>
<dbReference type="SUPFAM" id="SSF51735">
    <property type="entry name" value="NAD(P)-binding Rossmann-fold domains"/>
    <property type="match status" value="1"/>
</dbReference>
<dbReference type="Pfam" id="PF02826">
    <property type="entry name" value="2-Hacid_dh_C"/>
    <property type="match status" value="1"/>
</dbReference>
<dbReference type="FunFam" id="3.40.50.720:FF:000203">
    <property type="entry name" value="D-3-phosphoglycerate dehydrogenase (SerA)"/>
    <property type="match status" value="1"/>
</dbReference>
<evidence type="ECO:0000256" key="1">
    <source>
        <dbReference type="ARBA" id="ARBA00005854"/>
    </source>
</evidence>
<dbReference type="PANTHER" id="PTHR42789:SF1">
    <property type="entry name" value="D-ISOMER SPECIFIC 2-HYDROXYACID DEHYDROGENASE FAMILY PROTEIN (AFU_ORTHOLOGUE AFUA_6G10090)"/>
    <property type="match status" value="1"/>
</dbReference>
<organism evidence="5">
    <name type="scientific">marine metagenome</name>
    <dbReference type="NCBI Taxonomy" id="408172"/>
    <lineage>
        <taxon>unclassified sequences</taxon>
        <taxon>metagenomes</taxon>
        <taxon>ecological metagenomes</taxon>
    </lineage>
</organism>
<dbReference type="PROSITE" id="PS00671">
    <property type="entry name" value="D_2_HYDROXYACID_DH_3"/>
    <property type="match status" value="1"/>
</dbReference>
<dbReference type="GO" id="GO:0051287">
    <property type="term" value="F:NAD binding"/>
    <property type="evidence" value="ECO:0007669"/>
    <property type="project" value="InterPro"/>
</dbReference>
<dbReference type="AlphaFoldDB" id="A0A382KSJ6"/>
<dbReference type="InterPro" id="IPR006140">
    <property type="entry name" value="D-isomer_DH_NAD-bd"/>
</dbReference>
<feature type="non-terminal residue" evidence="5">
    <location>
        <position position="1"/>
    </location>
</feature>
<comment type="similarity">
    <text evidence="1">Belongs to the D-isomer specific 2-hydroxyacid dehydrogenase family.</text>
</comment>
<dbReference type="InterPro" id="IPR029753">
    <property type="entry name" value="D-isomer_DH_CS"/>
</dbReference>
<name>A0A382KSJ6_9ZZZZ</name>
<protein>
    <recommendedName>
        <fullName evidence="4">D-isomer specific 2-hydroxyacid dehydrogenase NAD-binding domain-containing protein</fullName>
    </recommendedName>
</protein>
<dbReference type="PANTHER" id="PTHR42789">
    <property type="entry name" value="D-ISOMER SPECIFIC 2-HYDROXYACID DEHYDROGENASE FAMILY PROTEIN (AFU_ORTHOLOGUE AFUA_6G10090)"/>
    <property type="match status" value="1"/>
</dbReference>
<dbReference type="Gene3D" id="3.40.50.720">
    <property type="entry name" value="NAD(P)-binding Rossmann-like Domain"/>
    <property type="match status" value="2"/>
</dbReference>
<dbReference type="SUPFAM" id="SSF52283">
    <property type="entry name" value="Formate/glycerate dehydrogenase catalytic domain-like"/>
    <property type="match status" value="1"/>
</dbReference>
<keyword evidence="2" id="KW-0560">Oxidoreductase</keyword>
<proteinExistence type="inferred from homology"/>
<evidence type="ECO:0000256" key="2">
    <source>
        <dbReference type="ARBA" id="ARBA00023002"/>
    </source>
</evidence>
<evidence type="ECO:0000313" key="5">
    <source>
        <dbReference type="EMBL" id="SVC27269.1"/>
    </source>
</evidence>
<feature type="domain" description="D-isomer specific 2-hydroxyacid dehydrogenase NAD-binding" evidence="4">
    <location>
        <begin position="74"/>
        <end position="250"/>
    </location>
</feature>
<dbReference type="CDD" id="cd05299">
    <property type="entry name" value="CtBP_dh"/>
    <property type="match status" value="1"/>
</dbReference>
<keyword evidence="3" id="KW-0520">NAD</keyword>
<evidence type="ECO:0000256" key="3">
    <source>
        <dbReference type="ARBA" id="ARBA00023027"/>
    </source>
</evidence>
<dbReference type="EMBL" id="UINC01082473">
    <property type="protein sequence ID" value="SVC27269.1"/>
    <property type="molecule type" value="Genomic_DNA"/>
</dbReference>
<sequence>SELSRVAADADLVWIFGGGSIVSAETIPLLKNCGAIIRTGSGTDNIPVGEATALGIVVANTPGAHDDEVSDHAIGLMFALIRKIALHDRKLRSGVWEIEGSMPNHHVVGQTLGLVGFGHIARLVAKKMRGFEMTILCSDPFVSSEEMSANGVESATLDTVMSRSDFVSLHSPLTSDTHHLIGKRELNLMKPDAVLINTSRGSVVDEAALVQVLMERKIAGVGLDVFEEEPASPDNPLLKLDNVVVTPHTAGQSDLSHEKQWRLSVETAISFSKGRWPRSYVNRGVNPRWELSYG</sequence>
<dbReference type="InterPro" id="IPR043322">
    <property type="entry name" value="CtBP"/>
</dbReference>
<dbReference type="GO" id="GO:0016616">
    <property type="term" value="F:oxidoreductase activity, acting on the CH-OH group of donors, NAD or NADP as acceptor"/>
    <property type="evidence" value="ECO:0007669"/>
    <property type="project" value="InterPro"/>
</dbReference>